<evidence type="ECO:0000313" key="3">
    <source>
        <dbReference type="EMBL" id="OIJ43022.1"/>
    </source>
</evidence>
<dbReference type="AlphaFoldDB" id="A0A1S2NF47"/>
<feature type="chain" id="PRO_5010244266" evidence="1">
    <location>
        <begin position="26"/>
        <end position="218"/>
    </location>
</feature>
<dbReference type="Gene3D" id="2.60.120.200">
    <property type="match status" value="1"/>
</dbReference>
<name>A0A1S2NF47_9BURK</name>
<accession>A0A1S2NF47</accession>
<dbReference type="NCBIfam" id="NF038128">
    <property type="entry name" value="choice_anch_J"/>
    <property type="match status" value="1"/>
</dbReference>
<dbReference type="InterPro" id="IPR013424">
    <property type="entry name" value="Ice-binding_C"/>
</dbReference>
<gene>
    <name evidence="3" type="ORF">LO55_4781</name>
</gene>
<sequence>MKRLNILIATAAVTAAASSSLAAQAEVEVLNEGFGNLAGLSGWDRLNRSFPPGAGWFQGDPDVFRAHSGAPDSYAAASALGAANGMGSVDDWLITPTLTLSGLTTLSFFTSRELVDDFADRIEVRFGAGRGTAASGFDTLLATIGGDAFPAEWRQWDAGLTVEGEGRFAFRYLGDPATPGYVGLDTVRVVTAVPEPASLLVLASGLGVIGLMQRRERY</sequence>
<evidence type="ECO:0000313" key="4">
    <source>
        <dbReference type="Proteomes" id="UP000180246"/>
    </source>
</evidence>
<dbReference type="Proteomes" id="UP000180246">
    <property type="component" value="Unassembled WGS sequence"/>
</dbReference>
<dbReference type="NCBIfam" id="TIGR02595">
    <property type="entry name" value="PEP_CTERM"/>
    <property type="match status" value="1"/>
</dbReference>
<feature type="domain" description="Ice-binding protein C-terminal" evidence="2">
    <location>
        <begin position="192"/>
        <end position="215"/>
    </location>
</feature>
<evidence type="ECO:0000256" key="1">
    <source>
        <dbReference type="SAM" id="SignalP"/>
    </source>
</evidence>
<proteinExistence type="predicted"/>
<organism evidence="3 4">
    <name type="scientific">Massilia timonae</name>
    <dbReference type="NCBI Taxonomy" id="47229"/>
    <lineage>
        <taxon>Bacteria</taxon>
        <taxon>Pseudomonadati</taxon>
        <taxon>Pseudomonadota</taxon>
        <taxon>Betaproteobacteria</taxon>
        <taxon>Burkholderiales</taxon>
        <taxon>Oxalobacteraceae</taxon>
        <taxon>Telluria group</taxon>
        <taxon>Massilia</taxon>
    </lineage>
</organism>
<evidence type="ECO:0000259" key="2">
    <source>
        <dbReference type="Pfam" id="PF07589"/>
    </source>
</evidence>
<keyword evidence="1" id="KW-0732">Signal</keyword>
<dbReference type="RefSeq" id="WP_071363338.1">
    <property type="nucleotide sequence ID" value="NZ_JRYB01000001.1"/>
</dbReference>
<dbReference type="EMBL" id="JRYB01000001">
    <property type="protein sequence ID" value="OIJ43022.1"/>
    <property type="molecule type" value="Genomic_DNA"/>
</dbReference>
<feature type="signal peptide" evidence="1">
    <location>
        <begin position="1"/>
        <end position="25"/>
    </location>
</feature>
<protein>
    <submittedName>
        <fullName evidence="3">PEP-CTERM-sorting domain protein</fullName>
    </submittedName>
</protein>
<comment type="caution">
    <text evidence="3">The sequence shown here is derived from an EMBL/GenBank/DDBJ whole genome shotgun (WGS) entry which is preliminary data.</text>
</comment>
<dbReference type="Pfam" id="PF07589">
    <property type="entry name" value="PEP-CTERM"/>
    <property type="match status" value="1"/>
</dbReference>
<reference evidence="3 4" key="1">
    <citation type="submission" date="2014-10" db="EMBL/GenBank/DDBJ databases">
        <authorList>
            <person name="Seo M.-J."/>
            <person name="Seok Y.J."/>
            <person name="Cha I.-T."/>
        </authorList>
    </citation>
    <scope>NUCLEOTIDE SEQUENCE [LARGE SCALE GENOMIC DNA]</scope>
    <source>
        <strain evidence="3 4">NEU</strain>
    </source>
</reference>